<name>A0A4Y2L4R4_ARAVE</name>
<sequence>MRISESQTRVQVMETSPNDVACGFLVCPAPITSERGLRLVVSHWSLAVALDTRDYDSRNQGPGDGMSSSRCGYVSVFCPLVILGKEGPGSVCSSWGGA</sequence>
<dbReference type="EMBL" id="BGPR01005379">
    <property type="protein sequence ID" value="GBN09645.1"/>
    <property type="molecule type" value="Genomic_DNA"/>
</dbReference>
<gene>
    <name evidence="1" type="ORF">AVEN_101985_1</name>
</gene>
<dbReference type="Proteomes" id="UP000499080">
    <property type="component" value="Unassembled WGS sequence"/>
</dbReference>
<evidence type="ECO:0000313" key="1">
    <source>
        <dbReference type="EMBL" id="GBN09645.1"/>
    </source>
</evidence>
<proteinExistence type="predicted"/>
<evidence type="ECO:0000313" key="2">
    <source>
        <dbReference type="Proteomes" id="UP000499080"/>
    </source>
</evidence>
<dbReference type="AlphaFoldDB" id="A0A4Y2L4R4"/>
<organism evidence="1 2">
    <name type="scientific">Araneus ventricosus</name>
    <name type="common">Orbweaver spider</name>
    <name type="synonym">Epeira ventricosa</name>
    <dbReference type="NCBI Taxonomy" id="182803"/>
    <lineage>
        <taxon>Eukaryota</taxon>
        <taxon>Metazoa</taxon>
        <taxon>Ecdysozoa</taxon>
        <taxon>Arthropoda</taxon>
        <taxon>Chelicerata</taxon>
        <taxon>Arachnida</taxon>
        <taxon>Araneae</taxon>
        <taxon>Araneomorphae</taxon>
        <taxon>Entelegynae</taxon>
        <taxon>Araneoidea</taxon>
        <taxon>Araneidae</taxon>
        <taxon>Araneus</taxon>
    </lineage>
</organism>
<comment type="caution">
    <text evidence="1">The sequence shown here is derived from an EMBL/GenBank/DDBJ whole genome shotgun (WGS) entry which is preliminary data.</text>
</comment>
<keyword evidence="2" id="KW-1185">Reference proteome</keyword>
<accession>A0A4Y2L4R4</accession>
<reference evidence="1 2" key="1">
    <citation type="journal article" date="2019" name="Sci. Rep.">
        <title>Orb-weaving spider Araneus ventricosus genome elucidates the spidroin gene catalogue.</title>
        <authorList>
            <person name="Kono N."/>
            <person name="Nakamura H."/>
            <person name="Ohtoshi R."/>
            <person name="Moran D.A.P."/>
            <person name="Shinohara A."/>
            <person name="Yoshida Y."/>
            <person name="Fujiwara M."/>
            <person name="Mori M."/>
            <person name="Tomita M."/>
            <person name="Arakawa K."/>
        </authorList>
    </citation>
    <scope>NUCLEOTIDE SEQUENCE [LARGE SCALE GENOMIC DNA]</scope>
</reference>
<protein>
    <submittedName>
        <fullName evidence="1">Uncharacterized protein</fullName>
    </submittedName>
</protein>